<feature type="compositionally biased region" description="Polar residues" evidence="2">
    <location>
        <begin position="697"/>
        <end position="710"/>
    </location>
</feature>
<feature type="domain" description="PH" evidence="3">
    <location>
        <begin position="468"/>
        <end position="565"/>
    </location>
</feature>
<feature type="compositionally biased region" description="Basic and acidic residues" evidence="2">
    <location>
        <begin position="1313"/>
        <end position="1336"/>
    </location>
</feature>
<feature type="compositionally biased region" description="Acidic residues" evidence="2">
    <location>
        <begin position="1448"/>
        <end position="1481"/>
    </location>
</feature>
<feature type="compositionally biased region" description="Basic and acidic residues" evidence="2">
    <location>
        <begin position="665"/>
        <end position="675"/>
    </location>
</feature>
<dbReference type="GO" id="GO:0015629">
    <property type="term" value="C:actin cytoskeleton"/>
    <property type="evidence" value="ECO:0007669"/>
    <property type="project" value="TreeGrafter"/>
</dbReference>
<organism evidence="4 5">
    <name type="scientific">Mytilus galloprovincialis</name>
    <name type="common">Mediterranean mussel</name>
    <dbReference type="NCBI Taxonomy" id="29158"/>
    <lineage>
        <taxon>Eukaryota</taxon>
        <taxon>Metazoa</taxon>
        <taxon>Spiralia</taxon>
        <taxon>Lophotrochozoa</taxon>
        <taxon>Mollusca</taxon>
        <taxon>Bivalvia</taxon>
        <taxon>Autobranchia</taxon>
        <taxon>Pteriomorphia</taxon>
        <taxon>Mytilida</taxon>
        <taxon>Mytiloidea</taxon>
        <taxon>Mytilidae</taxon>
        <taxon>Mytilinae</taxon>
        <taxon>Mytilus</taxon>
    </lineage>
</organism>
<proteinExistence type="predicted"/>
<feature type="compositionally biased region" description="Basic and acidic residues" evidence="2">
    <location>
        <begin position="2589"/>
        <end position="2598"/>
    </location>
</feature>
<dbReference type="Pfam" id="PF00169">
    <property type="entry name" value="PH"/>
    <property type="match status" value="2"/>
</dbReference>
<evidence type="ECO:0000256" key="2">
    <source>
        <dbReference type="SAM" id="MobiDB-lite"/>
    </source>
</evidence>
<accession>A0A8B6HDH7</accession>
<feature type="compositionally biased region" description="Basic residues" evidence="2">
    <location>
        <begin position="2565"/>
        <end position="2578"/>
    </location>
</feature>
<feature type="region of interest" description="Disordered" evidence="2">
    <location>
        <begin position="2555"/>
        <end position="2648"/>
    </location>
</feature>
<dbReference type="PANTHER" id="PTHR17271">
    <property type="entry name" value="PLECKSTRIN HOMOLOGY PH DOMAIN-CONTAINING PROTEIN"/>
    <property type="match status" value="1"/>
</dbReference>
<gene>
    <name evidence="4" type="ORF">MGAL_10B022403</name>
</gene>
<dbReference type="InterPro" id="IPR001849">
    <property type="entry name" value="PH_domain"/>
</dbReference>
<name>A0A8B6HDH7_MYTGA</name>
<dbReference type="Proteomes" id="UP000596742">
    <property type="component" value="Unassembled WGS sequence"/>
</dbReference>
<feature type="region of interest" description="Disordered" evidence="2">
    <location>
        <begin position="287"/>
        <end position="437"/>
    </location>
</feature>
<evidence type="ECO:0000313" key="4">
    <source>
        <dbReference type="EMBL" id="VDI77758.1"/>
    </source>
</evidence>
<feature type="compositionally biased region" description="Basic and acidic residues" evidence="2">
    <location>
        <begin position="749"/>
        <end position="766"/>
    </location>
</feature>
<feature type="region of interest" description="Disordered" evidence="2">
    <location>
        <begin position="1313"/>
        <end position="1337"/>
    </location>
</feature>
<sequence>MALKCRKFEPNIFNKLKCQSCFGAKEHHSAEALQNNKASRKVSKCGYLFVAPDYDFNNPLDKSRRWQRRLFRLYDDGELSYYVDEDPDTIPQQIVDMNKCTEVKDAEKLTTHHCSLAVITPDKTTYIKAASKEEIMWWHDALVVYPRSLQKPKNRRFTMPIFSSKDKIAPLDSGRLSGESADTAAVTTGRFQVEKVKPKETYVTYRGVRNMKHKGDKHLQDGLRKSSSLHDLSSDEVGLDLATSRYLSRSGEQLDKLNGAQNILNDPKVVNNPYFTLPRNTWQTLANNSRQTASQPALTQPLAPPSSATKKPEERSGITRPKNTNERNRLHRERSSSLKDFHSQFTLAPEKGNRTSLSGIDRLTTHADSVDGTSDRGSVNSVYSSKDNETDELKMAKSSELQAAGRSQSASALHPAGAQASVGTRYEVTSQREKPGHNREQMEMLELACGLLMYKVRYCNASKQKDLMYMKKGWLIKQGISEKDWKKHWFVLTGNSLRYYKDAKAEETNTLDGRIDLSTCYDIVEVSIGRNYGFRIKTRNGEYLLSAMTSGIRNNWMKAVRLVMDLQNSNVKSESKSSSTDSSRQGSEELDQAVVNGRLGTAATSDSKQDTKKKESLKNSRRHHSDINLAVNVGQLLKVNELSDSLEGLDLGNVQVPEQSTLSRDIADAGDEPKLRMSASESAVDSLPLNRFVEGSENVTPVSASANSADPTRPKKSESKKEEDERKQRAKSPSARIKDKTRSKAQKVSSDDLRMAIPGSDKDDTKYSSSDGDTGDQESSQAVSKYSSSDGDTGDQESSQAETSYHSLMDDNLTASSGDGMLVELLETEVDSLKDQLDHTHDEIVKLHETNMDLKNRLQTAVREKDVTQPQTGLESPIIRSMYNDQNQDSTQVTTMRRQVKEARETIQKQKQDIETLQAKLAMSTSKLTGTEKALSEALKELKQEKDKFMKLSNDWNRKIRSLENQLKEVNGQFERQKSSVTAKENDNKRLDNELKASHVRCNELERQIKSYELEKKRLKDNLDDTNRKVALLKDELKMKEGKLQEIESHYENQIAELEQEFAQERDDVEQHMEDLKKQWMEAQRKTDESDSLTNNMADIIGEKDEIINQLEEKMIECDKKMCDVTEDYNSKLQELKTLQTSSKKLKEDNKKLEKKLEDLEKSKSKIHTDRSKIDSETESYKKQYDDVKKENISLMEELETEKQSLSDLIKEKAELEHAVNRLEMQVQDTRGRSNDSTSSDNSTVKEMIHNFIMIESEMQELTQSVEDIQTIFSDYLCDKEEEDHVELVGVAQMVDDVHSHCNKLLDILKEGSKELGMESPEKDSSSSEMSSKFEEAMSQVKKLKSELKDSHTQYELMKNSEKELTTKLRNMETRYQGQIDAMSEKLEKLYSRCEKSVKQMPKAQPKTTEKGRHSLELSEQIEAQLSQLEEKISIVEQVLPNISLPPSEEDEDTGSEIDEDSDSFESSEGDGSESDDESEPSDILSKLKQMKSQLERTNNRIQDLTCDLSDQTFSSANDSAADGDSQQLRSTLQKCGEKIDNLTTRFTENVRMAKSGVVPGSLASVHMFKNCVNDVKQKLKDINKIVTEHEVLDAKGLKVINDKIYKLFEYLAPYQRLQTSDFEIIGQVLQQKTVCQSALVDKEHTAKRKHLGYEDKLHVYADRLSVEAIVLGQMASLIQQHHVTNLYRDQLMNEINSLNQVLYELKKKVDSISHSPTSGNVVSMYASVLAEKIILEGQLASCAVTDDHHPTDDTAILSSLNISDNPSIMAMEVFLRSQVDSSVYRQLQRSGELLDNATAQVVTRFLLQGEITQALQKIKDKYRTDTEHEKVQDLVIRQRKFCTEELIERHETVSESIDVHLKLVLSLIKQSQNKKQALESFINLLKRIFQRQSTELQELHSGNSFEQNKSQQICSTLQSDLDQLLSQIPKIFDEVSDASTDVEESVETLSTQVADMLLQKSVTKGWLTYICHLNQSNSVPVVVEVENQSIDGHSQALSQSLMDEATSKQTLSVELKSQNKESEKLTNFVNALPDIGLFNPENMDSYSENLVKEAIFQSQLTYLTFKMKLEHERQMRDLKIKLESGQKVALTSVISKDSEGDIQSSLTVFEEILETKFEDECEVLSNLDKELKQLQSITSDNPELSKELTNFASMFDHELSVAQERHDIHLDVLRQEMTAICIRMETVAESNETEKESLICEYEDRIKRMQDELVCVKIDHEEELEQVRQDIMTAVCAIKANEEEEPDHIKHKMLQHKHAVLILLEDIQSSLGGVNNDLVKKLKEQIEELKAVFLTIEDPTDDPAAVMSPVAKDGDVYPDRRISISASNLEPPGTPGLDISHHEHELELLKKQKDDALAEEIKTTKAALDAMRKAYEEDLEEEKQKYRDALKSMFTDDFVEEIRRRHETEMSKTTEELKQLRLHYDSKCEDYKVLESKSDNTKSAYETHIKHLTTSNQQLQDLVNEEIGKLKDFIQNRTMASVPGNGTIEEELYDAQIMVRVKDAELQKLRSQTKNLQNSLDRSSEEQRVSMTQYFQLNKKYQESQKQLKEILEEKRQEEAKSSRSLRRAPSFHHRARSPSPQPTTSPNKKDAAEHHSRDSHRRRHIDARDLKRSKSSPSIPYVFDGRPVGSLGKSKDLKKLTRSPKS</sequence>
<feature type="coiled-coil region" evidence="1">
    <location>
        <begin position="1129"/>
        <end position="1233"/>
    </location>
</feature>
<feature type="compositionally biased region" description="Basic and acidic residues" evidence="2">
    <location>
        <begin position="607"/>
        <end position="618"/>
    </location>
</feature>
<feature type="compositionally biased region" description="Polar residues" evidence="2">
    <location>
        <begin position="399"/>
        <end position="411"/>
    </location>
</feature>
<feature type="coiled-coil region" evidence="1">
    <location>
        <begin position="2340"/>
        <end position="2424"/>
    </location>
</feature>
<feature type="compositionally biased region" description="Polar residues" evidence="2">
    <location>
        <begin position="371"/>
        <end position="385"/>
    </location>
</feature>
<dbReference type="Gene3D" id="1.10.287.1490">
    <property type="match status" value="2"/>
</dbReference>
<feature type="coiled-coil region" evidence="1">
    <location>
        <begin position="893"/>
        <end position="1086"/>
    </location>
</feature>
<dbReference type="InterPro" id="IPR052223">
    <property type="entry name" value="Actin_Cytoskeleton_Reg"/>
</dbReference>
<dbReference type="InterPro" id="IPR011993">
    <property type="entry name" value="PH-like_dom_sf"/>
</dbReference>
<dbReference type="FunFam" id="2.30.29.30:FF:000286">
    <property type="entry name" value="PH-protein kinase domain containing protein"/>
    <property type="match status" value="1"/>
</dbReference>
<dbReference type="GO" id="GO:0051015">
    <property type="term" value="F:actin filament binding"/>
    <property type="evidence" value="ECO:0007669"/>
    <property type="project" value="TreeGrafter"/>
</dbReference>
<dbReference type="SUPFAM" id="SSF50729">
    <property type="entry name" value="PH domain-like"/>
    <property type="match status" value="2"/>
</dbReference>
<feature type="region of interest" description="Disordered" evidence="2">
    <location>
        <begin position="696"/>
        <end position="804"/>
    </location>
</feature>
<feature type="compositionally biased region" description="Polar residues" evidence="2">
    <location>
        <begin position="287"/>
        <end position="298"/>
    </location>
</feature>
<comment type="caution">
    <text evidence="4">The sequence shown here is derived from an EMBL/GenBank/DDBJ whole genome shotgun (WGS) entry which is preliminary data.</text>
</comment>
<feature type="compositionally biased region" description="Polar residues" evidence="2">
    <location>
        <begin position="777"/>
        <end position="804"/>
    </location>
</feature>
<evidence type="ECO:0000259" key="3">
    <source>
        <dbReference type="PROSITE" id="PS50003"/>
    </source>
</evidence>
<feature type="region of interest" description="Disordered" evidence="2">
    <location>
        <begin position="1440"/>
        <end position="1484"/>
    </location>
</feature>
<feature type="compositionally biased region" description="Low complexity" evidence="2">
    <location>
        <begin position="570"/>
        <end position="585"/>
    </location>
</feature>
<feature type="region of interest" description="Disordered" evidence="2">
    <location>
        <begin position="662"/>
        <end position="684"/>
    </location>
</feature>
<reference evidence="4" key="1">
    <citation type="submission" date="2018-11" db="EMBL/GenBank/DDBJ databases">
        <authorList>
            <person name="Alioto T."/>
            <person name="Alioto T."/>
        </authorList>
    </citation>
    <scope>NUCLEOTIDE SEQUENCE</scope>
</reference>
<feature type="compositionally biased region" description="Basic and acidic residues" evidence="2">
    <location>
        <begin position="310"/>
        <end position="342"/>
    </location>
</feature>
<protein>
    <recommendedName>
        <fullName evidence="3">PH domain-containing protein</fullName>
    </recommendedName>
</protein>
<evidence type="ECO:0000313" key="5">
    <source>
        <dbReference type="Proteomes" id="UP000596742"/>
    </source>
</evidence>
<dbReference type="EMBL" id="UYJE01009878">
    <property type="protein sequence ID" value="VDI77758.1"/>
    <property type="molecule type" value="Genomic_DNA"/>
</dbReference>
<feature type="domain" description="PH" evidence="3">
    <location>
        <begin position="41"/>
        <end position="147"/>
    </location>
</feature>
<dbReference type="PANTHER" id="PTHR17271:SF1">
    <property type="entry name" value="PROTEIN OUTSPREAD"/>
    <property type="match status" value="1"/>
</dbReference>
<keyword evidence="1" id="KW-0175">Coiled coil</keyword>
<feature type="region of interest" description="Disordered" evidence="2">
    <location>
        <begin position="1397"/>
        <end position="1416"/>
    </location>
</feature>
<dbReference type="PROSITE" id="PS50003">
    <property type="entry name" value="PH_DOMAIN"/>
    <property type="match status" value="2"/>
</dbReference>
<dbReference type="SMART" id="SM00233">
    <property type="entry name" value="PH"/>
    <property type="match status" value="2"/>
</dbReference>
<dbReference type="OrthoDB" id="9942268at2759"/>
<feature type="region of interest" description="Disordered" evidence="2">
    <location>
        <begin position="570"/>
        <end position="623"/>
    </location>
</feature>
<keyword evidence="5" id="KW-1185">Reference proteome</keyword>
<dbReference type="Gene3D" id="2.30.29.30">
    <property type="entry name" value="Pleckstrin-homology domain (PH domain)/Phosphotyrosine-binding domain (PTB)"/>
    <property type="match status" value="2"/>
</dbReference>
<feature type="compositionally biased region" description="Basic and acidic residues" evidence="2">
    <location>
        <begin position="386"/>
        <end position="397"/>
    </location>
</feature>
<feature type="coiled-coil region" evidence="1">
    <location>
        <begin position="823"/>
        <end position="864"/>
    </location>
</feature>
<evidence type="ECO:0000256" key="1">
    <source>
        <dbReference type="SAM" id="Coils"/>
    </source>
</evidence>
<feature type="compositionally biased region" description="Basic and acidic residues" evidence="2">
    <location>
        <begin position="712"/>
        <end position="727"/>
    </location>
</feature>